<evidence type="ECO:0000256" key="1">
    <source>
        <dbReference type="SAM" id="SignalP"/>
    </source>
</evidence>
<keyword evidence="1" id="KW-0732">Signal</keyword>
<organism evidence="2 3">
    <name type="scientific">Thermonema lapsum</name>
    <dbReference type="NCBI Taxonomy" id="28195"/>
    <lineage>
        <taxon>Bacteria</taxon>
        <taxon>Pseudomonadati</taxon>
        <taxon>Bacteroidota</taxon>
        <taxon>Cytophagia</taxon>
        <taxon>Cytophagales</taxon>
        <taxon>Thermonemataceae</taxon>
        <taxon>Thermonema</taxon>
    </lineage>
</organism>
<dbReference type="Proteomes" id="UP000537126">
    <property type="component" value="Unassembled WGS sequence"/>
</dbReference>
<dbReference type="RefSeq" id="WP_166918637.1">
    <property type="nucleotide sequence ID" value="NZ_JAASRN010000001.1"/>
</dbReference>
<dbReference type="AlphaFoldDB" id="A0A846MPA5"/>
<accession>A0A846MPA5</accession>
<evidence type="ECO:0000313" key="2">
    <source>
        <dbReference type="EMBL" id="NIK73396.1"/>
    </source>
</evidence>
<feature type="signal peptide" evidence="1">
    <location>
        <begin position="1"/>
        <end position="24"/>
    </location>
</feature>
<keyword evidence="3" id="KW-1185">Reference proteome</keyword>
<dbReference type="EMBL" id="JAASRN010000001">
    <property type="protein sequence ID" value="NIK73396.1"/>
    <property type="molecule type" value="Genomic_DNA"/>
</dbReference>
<reference evidence="2 3" key="1">
    <citation type="submission" date="2020-03" db="EMBL/GenBank/DDBJ databases">
        <title>Genomic Encyclopedia of Type Strains, Phase IV (KMG-IV): sequencing the most valuable type-strain genomes for metagenomic binning, comparative biology and taxonomic classification.</title>
        <authorList>
            <person name="Goeker M."/>
        </authorList>
    </citation>
    <scope>NUCLEOTIDE SEQUENCE [LARGE SCALE GENOMIC DNA]</scope>
    <source>
        <strain evidence="2 3">DSM 5718</strain>
    </source>
</reference>
<sequence length="158" mass="18223">MEILKYVACSLLFASINLITVAQSQVPLATIYHKGSPLVQIEKQKNEYVFYRIQDGSCLGRWDGQQVYVAQSRVQKGITRGGQWFDAQQRLLYTVEEAGEGKLLINHPLIGTCRVIQYDLPLLFGTEYHWQWHTSATVYQLLYTIAIYFVYFHPTPLC</sequence>
<gene>
    <name evidence="2" type="ORF">FHS56_000882</name>
</gene>
<proteinExistence type="predicted"/>
<evidence type="ECO:0000313" key="3">
    <source>
        <dbReference type="Proteomes" id="UP000537126"/>
    </source>
</evidence>
<protein>
    <submittedName>
        <fullName evidence="2">Uncharacterized protein</fullName>
    </submittedName>
</protein>
<name>A0A846MPA5_9BACT</name>
<feature type="chain" id="PRO_5032528884" evidence="1">
    <location>
        <begin position="25"/>
        <end position="158"/>
    </location>
</feature>
<comment type="caution">
    <text evidence="2">The sequence shown here is derived from an EMBL/GenBank/DDBJ whole genome shotgun (WGS) entry which is preliminary data.</text>
</comment>